<dbReference type="Pfam" id="PF07883">
    <property type="entry name" value="Cupin_2"/>
    <property type="match status" value="1"/>
</dbReference>
<dbReference type="Proteomes" id="UP000095455">
    <property type="component" value="Unassembled WGS sequence"/>
</dbReference>
<name>A0A173YG84_PARDI</name>
<reference evidence="4 6" key="2">
    <citation type="journal article" date="2019" name="Nat. Med.">
        <title>A library of human gut bacterial isolates paired with longitudinal multiomics data enables mechanistic microbiome research.</title>
        <authorList>
            <person name="Poyet M."/>
            <person name="Groussin M."/>
            <person name="Gibbons S.M."/>
            <person name="Avila-Pacheco J."/>
            <person name="Jiang X."/>
            <person name="Kearney S.M."/>
            <person name="Perrotta A.R."/>
            <person name="Berdy B."/>
            <person name="Zhao S."/>
            <person name="Lieberman T.D."/>
            <person name="Swanson P.K."/>
            <person name="Smith M."/>
            <person name="Roesemann S."/>
            <person name="Alexander J.E."/>
            <person name="Rich S.A."/>
            <person name="Livny J."/>
            <person name="Vlamakis H."/>
            <person name="Clish C."/>
            <person name="Bullock K."/>
            <person name="Deik A."/>
            <person name="Scott J."/>
            <person name="Pierce K.A."/>
            <person name="Xavier R.J."/>
            <person name="Alm E.J."/>
        </authorList>
    </citation>
    <scope>NUCLEOTIDE SEQUENCE [LARGE SCALE GENOMIC DNA]</scope>
    <source>
        <strain evidence="4 6">BIOML-A20</strain>
    </source>
</reference>
<dbReference type="EMBL" id="CYYK01000002">
    <property type="protein sequence ID" value="CUN62257.1"/>
    <property type="molecule type" value="Genomic_DNA"/>
</dbReference>
<dbReference type="InterPro" id="IPR047263">
    <property type="entry name" value="HNL-like_cupin"/>
</dbReference>
<feature type="domain" description="Metallo-beta-lactamase" evidence="2">
    <location>
        <begin position="70"/>
        <end position="247"/>
    </location>
</feature>
<dbReference type="InterPro" id="IPR011051">
    <property type="entry name" value="RmlC_Cupin_sf"/>
</dbReference>
<dbReference type="GO" id="GO:0016787">
    <property type="term" value="F:hydrolase activity"/>
    <property type="evidence" value="ECO:0007669"/>
    <property type="project" value="UniProtKB-KW"/>
</dbReference>
<dbReference type="InterPro" id="IPR001279">
    <property type="entry name" value="Metallo-B-lactamas"/>
</dbReference>
<reference evidence="3 5" key="1">
    <citation type="submission" date="2015-09" db="EMBL/GenBank/DDBJ databases">
        <authorList>
            <consortium name="Pathogen Informatics"/>
        </authorList>
    </citation>
    <scope>NUCLEOTIDE SEQUENCE [LARGE SCALE GENOMIC DNA]</scope>
    <source>
        <strain evidence="3 5">2789STDY5608822</strain>
    </source>
</reference>
<dbReference type="Pfam" id="PF12706">
    <property type="entry name" value="Lactamase_B_2"/>
    <property type="match status" value="1"/>
</dbReference>
<comment type="caution">
    <text evidence="3">The sequence shown here is derived from an EMBL/GenBank/DDBJ whole genome shotgun (WGS) entry which is preliminary data.</text>
</comment>
<dbReference type="RefSeq" id="WP_057316627.1">
    <property type="nucleotide sequence ID" value="NZ_CABMKT010000002.1"/>
</dbReference>
<proteinExistence type="predicted"/>
<dbReference type="PANTHER" id="PTHR43698:SF1">
    <property type="entry name" value="BLL4564 PROTEIN"/>
    <property type="match status" value="1"/>
</dbReference>
<evidence type="ECO:0000313" key="3">
    <source>
        <dbReference type="EMBL" id="CUN62257.1"/>
    </source>
</evidence>
<evidence type="ECO:0000313" key="4">
    <source>
        <dbReference type="EMBL" id="MSB74267.1"/>
    </source>
</evidence>
<gene>
    <name evidence="3" type="ORF">ERS852380_00718</name>
    <name evidence="4" type="ORF">GKD70_13410</name>
</gene>
<dbReference type="PANTHER" id="PTHR43698">
    <property type="entry name" value="RIBD C-TERMINAL DOMAIN CONTAINING PROTEIN"/>
    <property type="match status" value="1"/>
</dbReference>
<dbReference type="InterPro" id="IPR036866">
    <property type="entry name" value="RibonucZ/Hydroxyglut_hydro"/>
</dbReference>
<organism evidence="3 5">
    <name type="scientific">Parabacteroides distasonis</name>
    <dbReference type="NCBI Taxonomy" id="823"/>
    <lineage>
        <taxon>Bacteria</taxon>
        <taxon>Pseudomonadati</taxon>
        <taxon>Bacteroidota</taxon>
        <taxon>Bacteroidia</taxon>
        <taxon>Bacteroidales</taxon>
        <taxon>Tannerellaceae</taxon>
        <taxon>Parabacteroides</taxon>
    </lineage>
</organism>
<accession>A0A173YG84</accession>
<dbReference type="SUPFAM" id="SSF51182">
    <property type="entry name" value="RmlC-like cupins"/>
    <property type="match status" value="1"/>
</dbReference>
<sequence length="424" mass="47349">MRASILAILILGGIVLNIKAQFSYNEKGQAIPPASQPFGKEAFESTGHTVIRWLGNAGFLINSRGTCLMVDPMLKGFDMPLLINMPIAPKDVPHLDAVLITHCDNDHYSVPTCTEMSSVCREYHSTFYMDSLMEAQGLNSFGHRIGETFNVGPISIKLTPAYHTWQNEYPGYTHEFKVEDYCGFLMKTPDGLIWAPGDSRFLPEFLELPAPDVIFFDFSDDSWHIGLEGAIKIANAYPKAQLLLSHWGTVDAPDMKPFNADPKMLEERIFNPERVHVLAPGEAFDLVALSSSEGEQSAETLIFPADAKASSEYNTGDVYVSLLKESGNTMIAHFIFKPYSRNFWHYHPDAEQTLLVLDGEGYYQEEGGEKRVIRKGDVIVTPPNVRHWNGATPGSSIVCMTITEHAIENHAVQLRAVTDKEYDR</sequence>
<dbReference type="SUPFAM" id="SSF56281">
    <property type="entry name" value="Metallo-hydrolase/oxidoreductase"/>
    <property type="match status" value="1"/>
</dbReference>
<evidence type="ECO:0000313" key="5">
    <source>
        <dbReference type="Proteomes" id="UP000095455"/>
    </source>
</evidence>
<dbReference type="InterPro" id="IPR013096">
    <property type="entry name" value="Cupin_2"/>
</dbReference>
<evidence type="ECO:0000259" key="1">
    <source>
        <dbReference type="Pfam" id="PF07883"/>
    </source>
</evidence>
<dbReference type="EMBL" id="WKMO01000011">
    <property type="protein sequence ID" value="MSB74267.1"/>
    <property type="molecule type" value="Genomic_DNA"/>
</dbReference>
<dbReference type="Gene3D" id="2.60.120.10">
    <property type="entry name" value="Jelly Rolls"/>
    <property type="match status" value="1"/>
</dbReference>
<keyword evidence="3" id="KW-0378">Hydrolase</keyword>
<dbReference type="Proteomes" id="UP000441609">
    <property type="component" value="Unassembled WGS sequence"/>
</dbReference>
<evidence type="ECO:0000259" key="2">
    <source>
        <dbReference type="Pfam" id="PF12706"/>
    </source>
</evidence>
<protein>
    <submittedName>
        <fullName evidence="4">Cupin domain-containing protein</fullName>
    </submittedName>
    <submittedName>
        <fullName evidence="3">Metal-dependent hydrolase</fullName>
    </submittedName>
</protein>
<evidence type="ECO:0000313" key="6">
    <source>
        <dbReference type="Proteomes" id="UP000441609"/>
    </source>
</evidence>
<dbReference type="CDD" id="cd02233">
    <property type="entry name" value="cupin_HNL-like"/>
    <property type="match status" value="1"/>
</dbReference>
<dbReference type="Gene3D" id="3.60.15.10">
    <property type="entry name" value="Ribonuclease Z/Hydroxyacylglutathione hydrolase-like"/>
    <property type="match status" value="1"/>
</dbReference>
<feature type="domain" description="Cupin type-2" evidence="1">
    <location>
        <begin position="335"/>
        <end position="391"/>
    </location>
</feature>
<dbReference type="AlphaFoldDB" id="A0A173YG84"/>
<dbReference type="InterPro" id="IPR014710">
    <property type="entry name" value="RmlC-like_jellyroll"/>
</dbReference>